<feature type="compositionally biased region" description="Polar residues" evidence="1">
    <location>
        <begin position="326"/>
        <end position="339"/>
    </location>
</feature>
<comment type="caution">
    <text evidence="2">The sequence shown here is derived from an EMBL/GenBank/DDBJ whole genome shotgun (WGS) entry which is preliminary data.</text>
</comment>
<evidence type="ECO:0000313" key="3">
    <source>
        <dbReference type="Proteomes" id="UP000186601"/>
    </source>
</evidence>
<evidence type="ECO:0000313" key="2">
    <source>
        <dbReference type="EMBL" id="PSR77475.1"/>
    </source>
</evidence>
<feature type="compositionally biased region" description="Basic and acidic residues" evidence="1">
    <location>
        <begin position="645"/>
        <end position="665"/>
    </location>
</feature>
<feature type="compositionally biased region" description="Low complexity" evidence="1">
    <location>
        <begin position="827"/>
        <end position="837"/>
    </location>
</feature>
<feature type="region of interest" description="Disordered" evidence="1">
    <location>
        <begin position="393"/>
        <end position="543"/>
    </location>
</feature>
<feature type="compositionally biased region" description="Polar residues" evidence="1">
    <location>
        <begin position="524"/>
        <end position="539"/>
    </location>
</feature>
<name>A0A2R6NVB9_9APHY</name>
<feature type="compositionally biased region" description="Low complexity" evidence="1">
    <location>
        <begin position="306"/>
        <end position="323"/>
    </location>
</feature>
<feature type="compositionally biased region" description="Basic and acidic residues" evidence="1">
    <location>
        <begin position="49"/>
        <end position="68"/>
    </location>
</feature>
<feature type="compositionally biased region" description="Basic and acidic residues" evidence="1">
    <location>
        <begin position="698"/>
        <end position="707"/>
    </location>
</feature>
<dbReference type="OrthoDB" id="3270854at2759"/>
<dbReference type="AlphaFoldDB" id="A0A2R6NVB9"/>
<feature type="region of interest" description="Disordered" evidence="1">
    <location>
        <begin position="602"/>
        <end position="929"/>
    </location>
</feature>
<sequence>MTSMLHALSSTFTTCACGAAARDCALTRLAEFVDGQIPPTPSPSPPFLHFEDGPRKTGNREGATDGEKSSSSSTVNLGPLVGIERGFRTRERVPFSGGMSGVEMVRPEMNGFSSWGEVQLAEAGPSRTGSVSARKTERSILIGKDRDKKGKARATEADMEADYASENGHVRLLSGSRRLRRKASLKPPSPSASRRSRSPVSVHTANVDLVPENEDQLPPKLRKKWIHKSSDVLMESHSLRHRPQSPDGEWRAHVRPPEDSVVDDKHENMDVDTPITDLHSSDKRCDPPPVPIVPDEVMMPPPPVPSSATPSLSPPVLSSAIPSQPDRLSSPRTISDSVSPSASFANLSLLSPHINGPAPHFPGSFFRTPADGSPLSSPKQTNTMFLVAKTNSPTVSVSVSEVSEKETSILGSPFARRELVESPETTDTGLSPEAEDPHSSVTDMSPTMSEPAENNMVDSRSISSGADLLSHPHAAPELPSPSLDNRTGPETSLHVDGTLPEDGAPPQAPALASADISAVADVPTHSNSLANSTPQTDSAGLNDGVSVAKEAPMLSDMPMDVGDSCGSVDILFRSPSPLVQAPPTKVKLSLKDFAMRKKKKREEEMVKTLSSPAVTLAPLQEEATHLDPSKEGAEMHQSPAPTMEEDVKVNHQTPADDVKEKHEEPTLVEDTPPPGEGHQTIPDVQAVETVETGAELKLPPRPEDVRTDPTASLAAKVEIVEASVPSVPEVVSEYSPQSPSPSPSSVSLSPIPLPPSSANKKENSEPFNKAVTRPPVTSHFHNPVTRQVSQEDGEILSPPPPKPLPLAPRAHSPPTHPRSFHATLSGSASPARPSHSLPPRRPLQPAPYRSQLQNAPLNSRPLPSGPRALRAANGSSHSSMYPPNRSLGGPHLAPRAPSADRDRDRIDWDRDRGRMGSWSRGRGGGVWGR</sequence>
<feature type="compositionally biased region" description="Low complexity" evidence="1">
    <location>
        <begin position="720"/>
        <end position="750"/>
    </location>
</feature>
<feature type="compositionally biased region" description="Basic and acidic residues" evidence="1">
    <location>
        <begin position="898"/>
        <end position="914"/>
    </location>
</feature>
<feature type="compositionally biased region" description="Basic and acidic residues" evidence="1">
    <location>
        <begin position="248"/>
        <end position="269"/>
    </location>
</feature>
<feature type="region of interest" description="Disordered" evidence="1">
    <location>
        <begin position="236"/>
        <end position="339"/>
    </location>
</feature>
<reference evidence="2 3" key="1">
    <citation type="submission" date="2018-02" db="EMBL/GenBank/DDBJ databases">
        <title>Genome sequence of the basidiomycete white-rot fungus Phlebia centrifuga.</title>
        <authorList>
            <person name="Granchi Z."/>
            <person name="Peng M."/>
            <person name="de Vries R.P."/>
            <person name="Hilden K."/>
            <person name="Makela M.R."/>
            <person name="Grigoriev I."/>
            <person name="Riley R."/>
        </authorList>
    </citation>
    <scope>NUCLEOTIDE SEQUENCE [LARGE SCALE GENOMIC DNA]</scope>
    <source>
        <strain evidence="2 3">FBCC195</strain>
    </source>
</reference>
<evidence type="ECO:0000256" key="1">
    <source>
        <dbReference type="SAM" id="MobiDB-lite"/>
    </source>
</evidence>
<feature type="region of interest" description="Disordered" evidence="1">
    <location>
        <begin position="35"/>
        <end position="78"/>
    </location>
</feature>
<feature type="region of interest" description="Disordered" evidence="1">
    <location>
        <begin position="172"/>
        <end position="215"/>
    </location>
</feature>
<feature type="compositionally biased region" description="Pro residues" evidence="1">
    <location>
        <begin position="797"/>
        <end position="806"/>
    </location>
</feature>
<proteinExistence type="predicted"/>
<keyword evidence="3" id="KW-1185">Reference proteome</keyword>
<dbReference type="STRING" id="98765.A0A2R6NVB9"/>
<organism evidence="2 3">
    <name type="scientific">Hermanssonia centrifuga</name>
    <dbReference type="NCBI Taxonomy" id="98765"/>
    <lineage>
        <taxon>Eukaryota</taxon>
        <taxon>Fungi</taxon>
        <taxon>Dikarya</taxon>
        <taxon>Basidiomycota</taxon>
        <taxon>Agaricomycotina</taxon>
        <taxon>Agaricomycetes</taxon>
        <taxon>Polyporales</taxon>
        <taxon>Meruliaceae</taxon>
        <taxon>Hermanssonia</taxon>
    </lineage>
</organism>
<dbReference type="EMBL" id="MLYV02000794">
    <property type="protein sequence ID" value="PSR77475.1"/>
    <property type="molecule type" value="Genomic_DNA"/>
</dbReference>
<protein>
    <submittedName>
        <fullName evidence="2">Uncharacterized protein</fullName>
    </submittedName>
</protein>
<accession>A0A2R6NVB9</accession>
<feature type="compositionally biased region" description="Basic and acidic residues" evidence="1">
    <location>
        <begin position="622"/>
        <end position="634"/>
    </location>
</feature>
<feature type="compositionally biased region" description="Polar residues" evidence="1">
    <location>
        <begin position="439"/>
        <end position="448"/>
    </location>
</feature>
<gene>
    <name evidence="2" type="ORF">PHLCEN_2v7906</name>
</gene>
<dbReference type="Proteomes" id="UP000186601">
    <property type="component" value="Unassembled WGS sequence"/>
</dbReference>